<dbReference type="SMART" id="SM00342">
    <property type="entry name" value="HTH_ARAC"/>
    <property type="match status" value="1"/>
</dbReference>
<evidence type="ECO:0000313" key="6">
    <source>
        <dbReference type="Proteomes" id="UP001267290"/>
    </source>
</evidence>
<protein>
    <submittedName>
        <fullName evidence="5">AraC family transcriptional activator of pobA</fullName>
    </submittedName>
</protein>
<keyword evidence="2" id="KW-0238">DNA-binding</keyword>
<organism evidence="5 6">
    <name type="scientific">Paenibacillus qinlingensis</name>
    <dbReference type="NCBI Taxonomy" id="1837343"/>
    <lineage>
        <taxon>Bacteria</taxon>
        <taxon>Bacillati</taxon>
        <taxon>Bacillota</taxon>
        <taxon>Bacilli</taxon>
        <taxon>Bacillales</taxon>
        <taxon>Paenibacillaceae</taxon>
        <taxon>Paenibacillus</taxon>
    </lineage>
</organism>
<evidence type="ECO:0000256" key="3">
    <source>
        <dbReference type="ARBA" id="ARBA00023163"/>
    </source>
</evidence>
<dbReference type="Proteomes" id="UP001267290">
    <property type="component" value="Unassembled WGS sequence"/>
</dbReference>
<name>A0ABU1NPC7_9BACL</name>
<dbReference type="PROSITE" id="PS01124">
    <property type="entry name" value="HTH_ARAC_FAMILY_2"/>
    <property type="match status" value="1"/>
</dbReference>
<reference evidence="5 6" key="1">
    <citation type="submission" date="2023-07" db="EMBL/GenBank/DDBJ databases">
        <title>Sorghum-associated microbial communities from plants grown in Nebraska, USA.</title>
        <authorList>
            <person name="Schachtman D."/>
        </authorList>
    </citation>
    <scope>NUCLEOTIDE SEQUENCE [LARGE SCALE GENOMIC DNA]</scope>
    <source>
        <strain evidence="5 6">CC258</strain>
    </source>
</reference>
<evidence type="ECO:0000259" key="4">
    <source>
        <dbReference type="PROSITE" id="PS01124"/>
    </source>
</evidence>
<evidence type="ECO:0000256" key="2">
    <source>
        <dbReference type="ARBA" id="ARBA00023125"/>
    </source>
</evidence>
<keyword evidence="3" id="KW-0804">Transcription</keyword>
<dbReference type="SUPFAM" id="SSF46689">
    <property type="entry name" value="Homeodomain-like"/>
    <property type="match status" value="1"/>
</dbReference>
<evidence type="ECO:0000313" key="5">
    <source>
        <dbReference type="EMBL" id="MDR6549229.1"/>
    </source>
</evidence>
<gene>
    <name evidence="5" type="ORF">J2736_000412</name>
</gene>
<accession>A0ABU1NPC7</accession>
<dbReference type="EMBL" id="JAVDSB010000001">
    <property type="protein sequence ID" value="MDR6549229.1"/>
    <property type="molecule type" value="Genomic_DNA"/>
</dbReference>
<comment type="caution">
    <text evidence="5">The sequence shown here is derived from an EMBL/GenBank/DDBJ whole genome shotgun (WGS) entry which is preliminary data.</text>
</comment>
<evidence type="ECO:0000256" key="1">
    <source>
        <dbReference type="ARBA" id="ARBA00023015"/>
    </source>
</evidence>
<dbReference type="PANTHER" id="PTHR43280">
    <property type="entry name" value="ARAC-FAMILY TRANSCRIPTIONAL REGULATOR"/>
    <property type="match status" value="1"/>
</dbReference>
<sequence length="165" mass="19286">MNGHLDFLFRTTRHEKHTTDSDVLFIGFQVELGRYALREGLYRDQTDGAILALLQRMLIEMQHKRSFYSAKLNHLVGELVIELLRFRHLFKEKYGLSPMQYVMSKRFELAKRLLQQTALSISAVSNDCGFSNDTQFFSFFKKATGFSPRRYRMQVAPSTYKEPSS</sequence>
<dbReference type="Gene3D" id="1.10.10.60">
    <property type="entry name" value="Homeodomain-like"/>
    <property type="match status" value="2"/>
</dbReference>
<keyword evidence="6" id="KW-1185">Reference proteome</keyword>
<proteinExistence type="predicted"/>
<feature type="domain" description="HTH araC/xylS-type" evidence="4">
    <location>
        <begin position="48"/>
        <end position="154"/>
    </location>
</feature>
<dbReference type="InterPro" id="IPR018060">
    <property type="entry name" value="HTH_AraC"/>
</dbReference>
<dbReference type="PANTHER" id="PTHR43280:SF28">
    <property type="entry name" value="HTH-TYPE TRANSCRIPTIONAL ACTIVATOR RHAS"/>
    <property type="match status" value="1"/>
</dbReference>
<dbReference type="Pfam" id="PF12833">
    <property type="entry name" value="HTH_18"/>
    <property type="match status" value="1"/>
</dbReference>
<dbReference type="InterPro" id="IPR009057">
    <property type="entry name" value="Homeodomain-like_sf"/>
</dbReference>
<dbReference type="RefSeq" id="WP_310223040.1">
    <property type="nucleotide sequence ID" value="NZ_JAVDSB010000001.1"/>
</dbReference>
<keyword evidence="1" id="KW-0805">Transcription regulation</keyword>